<dbReference type="CDD" id="cd13889">
    <property type="entry name" value="CuRO_3_BOD"/>
    <property type="match status" value="1"/>
</dbReference>
<accession>A0A1Y2M407</accession>
<evidence type="ECO:0008006" key="10">
    <source>
        <dbReference type="Google" id="ProtNLM"/>
    </source>
</evidence>
<evidence type="ECO:0000256" key="1">
    <source>
        <dbReference type="ARBA" id="ARBA00010609"/>
    </source>
</evidence>
<evidence type="ECO:0000259" key="5">
    <source>
        <dbReference type="Pfam" id="PF00394"/>
    </source>
</evidence>
<dbReference type="Pfam" id="PF07732">
    <property type="entry name" value="Cu-oxidase_3"/>
    <property type="match status" value="1"/>
</dbReference>
<dbReference type="PANTHER" id="PTHR48267:SF1">
    <property type="entry name" value="BILIRUBIN OXIDASE"/>
    <property type="match status" value="1"/>
</dbReference>
<evidence type="ECO:0000256" key="4">
    <source>
        <dbReference type="SAM" id="SignalP"/>
    </source>
</evidence>
<dbReference type="STRING" id="105696.A0A1Y2M407"/>
<name>A0A1Y2M407_EPING</name>
<organism evidence="8 9">
    <name type="scientific">Epicoccum nigrum</name>
    <name type="common">Soil fungus</name>
    <name type="synonym">Epicoccum purpurascens</name>
    <dbReference type="NCBI Taxonomy" id="105696"/>
    <lineage>
        <taxon>Eukaryota</taxon>
        <taxon>Fungi</taxon>
        <taxon>Dikarya</taxon>
        <taxon>Ascomycota</taxon>
        <taxon>Pezizomycotina</taxon>
        <taxon>Dothideomycetes</taxon>
        <taxon>Pleosporomycetidae</taxon>
        <taxon>Pleosporales</taxon>
        <taxon>Pleosporineae</taxon>
        <taxon>Didymellaceae</taxon>
        <taxon>Epicoccum</taxon>
    </lineage>
</organism>
<comment type="similarity">
    <text evidence="1">Belongs to the multicopper oxidase family.</text>
</comment>
<dbReference type="InterPro" id="IPR011706">
    <property type="entry name" value="Cu-oxidase_C"/>
</dbReference>
<evidence type="ECO:0000313" key="8">
    <source>
        <dbReference type="EMBL" id="OSS50820.1"/>
    </source>
</evidence>
<protein>
    <recommendedName>
        <fullName evidence="10">Bilirubin oxidase</fullName>
    </recommendedName>
</protein>
<gene>
    <name evidence="8" type="ORF">B5807_04114</name>
</gene>
<feature type="signal peptide" evidence="4">
    <location>
        <begin position="1"/>
        <end position="19"/>
    </location>
</feature>
<evidence type="ECO:0000256" key="3">
    <source>
        <dbReference type="SAM" id="MobiDB-lite"/>
    </source>
</evidence>
<feature type="compositionally biased region" description="Low complexity" evidence="3">
    <location>
        <begin position="600"/>
        <end position="616"/>
    </location>
</feature>
<keyword evidence="2" id="KW-0186">Copper</keyword>
<dbReference type="InterPro" id="IPR011707">
    <property type="entry name" value="Cu-oxidase-like_N"/>
</dbReference>
<feature type="chain" id="PRO_5013299650" description="Bilirubin oxidase" evidence="4">
    <location>
        <begin position="20"/>
        <end position="622"/>
    </location>
</feature>
<feature type="domain" description="Plastocyanin-like" evidence="6">
    <location>
        <begin position="368"/>
        <end position="488"/>
    </location>
</feature>
<reference evidence="8 9" key="1">
    <citation type="journal article" date="2017" name="Genome Announc.">
        <title>Genome sequence of the saprophytic ascomycete Epicoccum nigrum ICMP 19927 strain isolated from New Zealand.</title>
        <authorList>
            <person name="Fokin M."/>
            <person name="Fleetwood D."/>
            <person name="Weir B.S."/>
            <person name="Villas-Boas S.G."/>
        </authorList>
    </citation>
    <scope>NUCLEOTIDE SEQUENCE [LARGE SCALE GENOMIC DNA]</scope>
    <source>
        <strain evidence="8 9">ICMP 19927</strain>
    </source>
</reference>
<evidence type="ECO:0000313" key="9">
    <source>
        <dbReference type="Proteomes" id="UP000193240"/>
    </source>
</evidence>
<dbReference type="OMA" id="YQLDVMS"/>
<feature type="region of interest" description="Disordered" evidence="3">
    <location>
        <begin position="599"/>
        <end position="622"/>
    </location>
</feature>
<dbReference type="InterPro" id="IPR001117">
    <property type="entry name" value="Cu-oxidase_2nd"/>
</dbReference>
<dbReference type="GO" id="GO:0005507">
    <property type="term" value="F:copper ion binding"/>
    <property type="evidence" value="ECO:0007669"/>
    <property type="project" value="InterPro"/>
</dbReference>
<dbReference type="Gene3D" id="2.60.40.420">
    <property type="entry name" value="Cupredoxins - blue copper proteins"/>
    <property type="match status" value="3"/>
</dbReference>
<dbReference type="EMBL" id="KZ107841">
    <property type="protein sequence ID" value="OSS50820.1"/>
    <property type="molecule type" value="Genomic_DNA"/>
</dbReference>
<feature type="domain" description="Plastocyanin-like" evidence="7">
    <location>
        <begin position="74"/>
        <end position="180"/>
    </location>
</feature>
<dbReference type="InParanoid" id="A0A1Y2M407"/>
<dbReference type="InterPro" id="IPR008972">
    <property type="entry name" value="Cupredoxin"/>
</dbReference>
<sequence>MRQSFFWGATALLTSQVFAGDSTWLSPQYKQIFQNPLPFPPDKAPSEEYTDKKTGRTVKFYDIVVKPFEQQVYPGLKPAKLVGYDGMSPGPTIRTERGVEAVVRFTNHAEKDLSVHLHGSYSRAPFDGWAEDVTKKGQYKDYYYPNSQSARTLWYHDHAVHHTAENAYFGQAGFYILHDGAEDELHLPSGPKYDLPLALSSKQYNSDGTLFDPKDETDSLFGDVIHVNGQPWPYHNVEPRKYRLRFLNSAVSRAFKLTFEVDGKAVSFPVIAADTGLLTKPVTTSNLEISMAERWEVVFDFAQFAGKNVTLKNSRDVQADKDYAATDRVLQFVVGKTAPDQTNNGAVPSTLRTVPFPPSKTGIDRSFKFGRTGSMWTVNGKTFADVNNRILAKPERGAVEIWELENSSGGWSHPVHIHLVDFQILSRTGGKRPVLNYEKEALKDVVLLGVNEKVTVIARYAPYDGVYMFHCHNLIHEDHDMMAAFDVQSLKDWGYDEKTKFVDPMEDKYRSKDEDDSEHDKITDTLKKFMEMEAYNNVSELEKALEDYHRLPKSTFSTVTVSSTAGLSSTSSLAASVAPTTSAPVAALAVASNTPSTLITSAARATSTSPSSTKRTTTSKKK</sequence>
<evidence type="ECO:0000259" key="6">
    <source>
        <dbReference type="Pfam" id="PF07731"/>
    </source>
</evidence>
<keyword evidence="9" id="KW-1185">Reference proteome</keyword>
<dbReference type="AlphaFoldDB" id="A0A1Y2M407"/>
<evidence type="ECO:0000259" key="7">
    <source>
        <dbReference type="Pfam" id="PF07732"/>
    </source>
</evidence>
<keyword evidence="4" id="KW-0732">Signal</keyword>
<evidence type="ECO:0000256" key="2">
    <source>
        <dbReference type="ARBA" id="ARBA00023008"/>
    </source>
</evidence>
<dbReference type="GO" id="GO:0016491">
    <property type="term" value="F:oxidoreductase activity"/>
    <property type="evidence" value="ECO:0007669"/>
    <property type="project" value="InterPro"/>
</dbReference>
<dbReference type="PANTHER" id="PTHR48267">
    <property type="entry name" value="CUPREDOXIN SUPERFAMILY PROTEIN"/>
    <property type="match status" value="1"/>
</dbReference>
<dbReference type="Pfam" id="PF07731">
    <property type="entry name" value="Cu-oxidase_2"/>
    <property type="match status" value="1"/>
</dbReference>
<dbReference type="Proteomes" id="UP000193240">
    <property type="component" value="Unassembled WGS sequence"/>
</dbReference>
<dbReference type="InterPro" id="IPR045087">
    <property type="entry name" value="Cu-oxidase_fam"/>
</dbReference>
<feature type="domain" description="Plastocyanin-like" evidence="5">
    <location>
        <begin position="235"/>
        <end position="308"/>
    </location>
</feature>
<dbReference type="SUPFAM" id="SSF49503">
    <property type="entry name" value="Cupredoxins"/>
    <property type="match status" value="3"/>
</dbReference>
<proteinExistence type="inferred from homology"/>
<dbReference type="Pfam" id="PF00394">
    <property type="entry name" value="Cu-oxidase"/>
    <property type="match status" value="1"/>
</dbReference>